<feature type="transmembrane region" description="Helical" evidence="2">
    <location>
        <begin position="235"/>
        <end position="259"/>
    </location>
</feature>
<evidence type="ECO:0000256" key="1">
    <source>
        <dbReference type="SAM" id="MobiDB-lite"/>
    </source>
</evidence>
<dbReference type="PANTHER" id="PTHR35007">
    <property type="entry name" value="INTEGRAL MEMBRANE PROTEIN-RELATED"/>
    <property type="match status" value="1"/>
</dbReference>
<proteinExistence type="predicted"/>
<evidence type="ECO:0008006" key="5">
    <source>
        <dbReference type="Google" id="ProtNLM"/>
    </source>
</evidence>
<comment type="caution">
    <text evidence="3">The sequence shown here is derived from an EMBL/GenBank/DDBJ whole genome shotgun (WGS) entry which is preliminary data.</text>
</comment>
<dbReference type="PANTHER" id="PTHR35007:SF4">
    <property type="entry name" value="CONSERVED TRANSMEMBRANE PROTEIN-RELATED"/>
    <property type="match status" value="1"/>
</dbReference>
<keyword evidence="4" id="KW-1185">Reference proteome</keyword>
<feature type="transmembrane region" description="Helical" evidence="2">
    <location>
        <begin position="211"/>
        <end position="229"/>
    </location>
</feature>
<protein>
    <recommendedName>
        <fullName evidence="5">Tight adherence protein B</fullName>
    </recommendedName>
</protein>
<evidence type="ECO:0000313" key="3">
    <source>
        <dbReference type="EMBL" id="MBF9127494.1"/>
    </source>
</evidence>
<feature type="transmembrane region" description="Helical" evidence="2">
    <location>
        <begin position="81"/>
        <end position="110"/>
    </location>
</feature>
<sequence length="287" mass="29137">MTVWWLAAACLVGAAGLLAWPSRRARNRQRKIMSRQPGLDLGRSTGSGVTDGPADRGESAETRWWNTAGHLVDSIPPWRTVLLVAVLVGVAGALSGGPVGAIAAATYAGLAARGLVRRRARAVADRVHRRQLDELCALAADLRAGLPPSAAMLPDEAPGRVVELARAAVRLAEQTGAPLADLIQRIEADARAMDRGLAAAEAAEAGARATAWLLAGLPLGGIALGYGIGVDPLRILLYTPLGAACALGAIALQLAGLAWSNRLSAGGSGANRLSAGAPEAGGLSAGG</sequence>
<keyword evidence="2" id="KW-1133">Transmembrane helix</keyword>
<gene>
    <name evidence="3" type="ORF">I0C86_00565</name>
</gene>
<keyword evidence="2" id="KW-0472">Membrane</keyword>
<evidence type="ECO:0000313" key="4">
    <source>
        <dbReference type="Proteomes" id="UP000638560"/>
    </source>
</evidence>
<feature type="non-terminal residue" evidence="3">
    <location>
        <position position="287"/>
    </location>
</feature>
<dbReference type="Proteomes" id="UP000638560">
    <property type="component" value="Unassembled WGS sequence"/>
</dbReference>
<dbReference type="RefSeq" id="WP_196199159.1">
    <property type="nucleotide sequence ID" value="NZ_JADPUN010000024.1"/>
</dbReference>
<name>A0ABS0GN76_9ACTN</name>
<evidence type="ECO:0000256" key="2">
    <source>
        <dbReference type="SAM" id="Phobius"/>
    </source>
</evidence>
<accession>A0ABS0GN76</accession>
<dbReference type="EMBL" id="JADPUN010000024">
    <property type="protein sequence ID" value="MBF9127494.1"/>
    <property type="molecule type" value="Genomic_DNA"/>
</dbReference>
<reference evidence="3 4" key="1">
    <citation type="submission" date="2020-11" db="EMBL/GenBank/DDBJ databases">
        <title>A novel isolate from a Black sea contaminated sediment with potential to produce alkanes: Plantactinospora alkalitolerans sp. nov.</title>
        <authorList>
            <person name="Carro L."/>
            <person name="Veyisoglu A."/>
            <person name="Guven K."/>
            <person name="Schumann P."/>
            <person name="Klenk H.-P."/>
            <person name="Sahin N."/>
        </authorList>
    </citation>
    <scope>NUCLEOTIDE SEQUENCE [LARGE SCALE GENOMIC DNA]</scope>
    <source>
        <strain evidence="3 4">S1510</strain>
    </source>
</reference>
<organism evidence="3 4">
    <name type="scientific">Plantactinospora alkalitolerans</name>
    <dbReference type="NCBI Taxonomy" id="2789879"/>
    <lineage>
        <taxon>Bacteria</taxon>
        <taxon>Bacillati</taxon>
        <taxon>Actinomycetota</taxon>
        <taxon>Actinomycetes</taxon>
        <taxon>Micromonosporales</taxon>
        <taxon>Micromonosporaceae</taxon>
        <taxon>Plantactinospora</taxon>
    </lineage>
</organism>
<keyword evidence="2" id="KW-0812">Transmembrane</keyword>
<feature type="region of interest" description="Disordered" evidence="1">
    <location>
        <begin position="29"/>
        <end position="58"/>
    </location>
</feature>